<dbReference type="InterPro" id="IPR028081">
    <property type="entry name" value="Leu-bd"/>
</dbReference>
<dbReference type="Gene3D" id="3.40.50.2300">
    <property type="match status" value="2"/>
</dbReference>
<feature type="region of interest" description="Disordered" evidence="5">
    <location>
        <begin position="24"/>
        <end position="47"/>
    </location>
</feature>
<organism evidence="8 9">
    <name type="scientific">Ureibacillus massiliensis 4400831 = CIP 108448 = CCUG 49529</name>
    <dbReference type="NCBI Taxonomy" id="1211035"/>
    <lineage>
        <taxon>Bacteria</taxon>
        <taxon>Bacillati</taxon>
        <taxon>Bacillota</taxon>
        <taxon>Bacilli</taxon>
        <taxon>Bacillales</taxon>
        <taxon>Caryophanaceae</taxon>
        <taxon>Ureibacillus</taxon>
    </lineage>
</organism>
<keyword evidence="9" id="KW-1185">Reference proteome</keyword>
<keyword evidence="3 6" id="KW-0732">Signal</keyword>
<dbReference type="RefSeq" id="WP_036177886.1">
    <property type="nucleotide sequence ID" value="NZ_AVCZ01000028.1"/>
</dbReference>
<sequence>MKFKKSVGLLLSSALTVGILAACSSGGSSSTTEPESTGTETETETSGENTVIKIATQSPLSGGSAILGEALKLGAQLKLEEEIAKFEELGYTLQLEPYDDQGDPKKGVSNANIIGTDDAIYGVVGHLNSGVQIPSTEVYEKYNIVSVSPAATATDVTDRGLSTVNRIVARDDFQGPAGAEFAVNELGAKAIFVINDKTAYGVGLADAFRDAAAELGAEIVGEGSVTVGEKDFNGVINQITTAKPDLVYFGGLYSEAGILIKQARDKGLDIPFMGGDGLDSSGLVDIAGDSVIGTYITSVAGSSETSESGKAFVEAYRAAFNKEPESYSVYGYDAMGVLLQGLENAITDNGGELPSKADVAAAVRAIQNFEGALTTVSFDEKGDNVNAKVFIYEFAEAAYPPVQVGEVSQ</sequence>
<protein>
    <submittedName>
        <fullName evidence="8">ABC transporter substrate-binding protein</fullName>
    </submittedName>
</protein>
<dbReference type="eggNOG" id="COG0683">
    <property type="taxonomic scope" value="Bacteria"/>
</dbReference>
<keyword evidence="4" id="KW-0029">Amino-acid transport</keyword>
<dbReference type="Pfam" id="PF13458">
    <property type="entry name" value="Peripla_BP_6"/>
    <property type="match status" value="1"/>
</dbReference>
<comment type="similarity">
    <text evidence="1">Belongs to the leucine-binding protein family.</text>
</comment>
<evidence type="ECO:0000256" key="5">
    <source>
        <dbReference type="SAM" id="MobiDB-lite"/>
    </source>
</evidence>
<feature type="chain" id="PRO_5039703736" evidence="6">
    <location>
        <begin position="22"/>
        <end position="409"/>
    </location>
</feature>
<dbReference type="AlphaFoldDB" id="A0A0A3J474"/>
<dbReference type="PANTHER" id="PTHR47151">
    <property type="entry name" value="LEU/ILE/VAL-BINDING ABC TRANSPORTER SUBUNIT"/>
    <property type="match status" value="1"/>
</dbReference>
<evidence type="ECO:0000256" key="6">
    <source>
        <dbReference type="SAM" id="SignalP"/>
    </source>
</evidence>
<accession>A0A0A3J474</accession>
<dbReference type="Proteomes" id="UP000030595">
    <property type="component" value="Unassembled WGS sequence"/>
</dbReference>
<keyword evidence="2" id="KW-0813">Transport</keyword>
<evidence type="ECO:0000313" key="8">
    <source>
        <dbReference type="EMBL" id="KGR89988.1"/>
    </source>
</evidence>
<dbReference type="PROSITE" id="PS51257">
    <property type="entry name" value="PROKAR_LIPOPROTEIN"/>
    <property type="match status" value="1"/>
</dbReference>
<dbReference type="SUPFAM" id="SSF53822">
    <property type="entry name" value="Periplasmic binding protein-like I"/>
    <property type="match status" value="1"/>
</dbReference>
<name>A0A0A3J474_9BACL</name>
<dbReference type="OrthoDB" id="9783240at2"/>
<evidence type="ECO:0000256" key="2">
    <source>
        <dbReference type="ARBA" id="ARBA00022448"/>
    </source>
</evidence>
<dbReference type="PANTHER" id="PTHR47151:SF2">
    <property type="entry name" value="AMINO ACID BINDING PROTEIN"/>
    <property type="match status" value="1"/>
</dbReference>
<evidence type="ECO:0000259" key="7">
    <source>
        <dbReference type="Pfam" id="PF13458"/>
    </source>
</evidence>
<gene>
    <name evidence="8" type="ORF">CD30_13925</name>
</gene>
<reference evidence="8 9" key="1">
    <citation type="submission" date="2014-02" db="EMBL/GenBank/DDBJ databases">
        <title>Draft genome sequence of Lysinibacillus massiliensis CCUG 49529.</title>
        <authorList>
            <person name="Zhang F."/>
            <person name="Wang G."/>
            <person name="Zhang L."/>
        </authorList>
    </citation>
    <scope>NUCLEOTIDE SEQUENCE [LARGE SCALE GENOMIC DNA]</scope>
    <source>
        <strain evidence="8 9">CCUG 49529</strain>
    </source>
</reference>
<evidence type="ECO:0000256" key="1">
    <source>
        <dbReference type="ARBA" id="ARBA00010062"/>
    </source>
</evidence>
<dbReference type="GO" id="GO:0006865">
    <property type="term" value="P:amino acid transport"/>
    <property type="evidence" value="ECO:0007669"/>
    <property type="project" value="UniProtKB-KW"/>
</dbReference>
<evidence type="ECO:0000256" key="3">
    <source>
        <dbReference type="ARBA" id="ARBA00022729"/>
    </source>
</evidence>
<feature type="signal peptide" evidence="6">
    <location>
        <begin position="1"/>
        <end position="21"/>
    </location>
</feature>
<dbReference type="EMBL" id="JPVQ01000028">
    <property type="protein sequence ID" value="KGR89988.1"/>
    <property type="molecule type" value="Genomic_DNA"/>
</dbReference>
<dbReference type="PRINTS" id="PR00337">
    <property type="entry name" value="LEUILEVALBP"/>
</dbReference>
<comment type="caution">
    <text evidence="8">The sequence shown here is derived from an EMBL/GenBank/DDBJ whole genome shotgun (WGS) entry which is preliminary data.</text>
</comment>
<dbReference type="InterPro" id="IPR000709">
    <property type="entry name" value="Leu_Ile_Val-bd"/>
</dbReference>
<proteinExistence type="inferred from homology"/>
<evidence type="ECO:0000256" key="4">
    <source>
        <dbReference type="ARBA" id="ARBA00022970"/>
    </source>
</evidence>
<feature type="domain" description="Leucine-binding protein" evidence="7">
    <location>
        <begin position="52"/>
        <end position="394"/>
    </location>
</feature>
<evidence type="ECO:0000313" key="9">
    <source>
        <dbReference type="Proteomes" id="UP000030595"/>
    </source>
</evidence>
<dbReference type="CDD" id="cd06342">
    <property type="entry name" value="PBP1_ABC_LIVBP-like"/>
    <property type="match status" value="1"/>
</dbReference>
<dbReference type="InterPro" id="IPR028082">
    <property type="entry name" value="Peripla_BP_I"/>
</dbReference>